<comment type="caution">
    <text evidence="1">The sequence shown here is derived from an EMBL/GenBank/DDBJ whole genome shotgun (WGS) entry which is preliminary data.</text>
</comment>
<dbReference type="InterPro" id="IPR007391">
    <property type="entry name" value="Vancomycin_resist_VanW"/>
</dbReference>
<evidence type="ECO:0000313" key="1">
    <source>
        <dbReference type="EMBL" id="TXL75986.1"/>
    </source>
</evidence>
<dbReference type="PANTHER" id="PTHR35788:SF1">
    <property type="entry name" value="EXPORTED PROTEIN"/>
    <property type="match status" value="1"/>
</dbReference>
<dbReference type="EMBL" id="VDUZ01000012">
    <property type="protein sequence ID" value="TXL75986.1"/>
    <property type="molecule type" value="Genomic_DNA"/>
</dbReference>
<protein>
    <submittedName>
        <fullName evidence="1">Vanw family protein</fullName>
    </submittedName>
</protein>
<dbReference type="RefSeq" id="WP_147847347.1">
    <property type="nucleotide sequence ID" value="NZ_VDUZ01000012.1"/>
</dbReference>
<evidence type="ECO:0000313" key="2">
    <source>
        <dbReference type="Proteomes" id="UP000321638"/>
    </source>
</evidence>
<dbReference type="AlphaFoldDB" id="A0A5C8PN67"/>
<keyword evidence="2" id="KW-1185">Reference proteome</keyword>
<organism evidence="1 2">
    <name type="scientific">Vineibacter terrae</name>
    <dbReference type="NCBI Taxonomy" id="2586908"/>
    <lineage>
        <taxon>Bacteria</taxon>
        <taxon>Pseudomonadati</taxon>
        <taxon>Pseudomonadota</taxon>
        <taxon>Alphaproteobacteria</taxon>
        <taxon>Hyphomicrobiales</taxon>
        <taxon>Vineibacter</taxon>
    </lineage>
</organism>
<gene>
    <name evidence="1" type="ORF">FHP25_12900</name>
</gene>
<accession>A0A5C8PN67</accession>
<dbReference type="OrthoDB" id="9797191at2"/>
<proteinExistence type="predicted"/>
<name>A0A5C8PN67_9HYPH</name>
<dbReference type="Proteomes" id="UP000321638">
    <property type="component" value="Unassembled WGS sequence"/>
</dbReference>
<reference evidence="1 2" key="1">
    <citation type="submission" date="2019-06" db="EMBL/GenBank/DDBJ databases">
        <title>New taxonomy in bacterial strain CC-CFT640, isolated from vineyard.</title>
        <authorList>
            <person name="Lin S.-Y."/>
            <person name="Tsai C.-F."/>
            <person name="Young C.-C."/>
        </authorList>
    </citation>
    <scope>NUCLEOTIDE SEQUENCE [LARGE SCALE GENOMIC DNA]</scope>
    <source>
        <strain evidence="1 2">CC-CFT640</strain>
    </source>
</reference>
<dbReference type="Pfam" id="PF04294">
    <property type="entry name" value="VanW"/>
    <property type="match status" value="1"/>
</dbReference>
<sequence>MTDLSGTSSPSVVARVAVAQAVPTRSDAALFKVKAALLRVRRHGQDIASGLRLRRHPTGASLADAPVIAQTRSPLWAPEADPREWALTAGKIQNLRIAARCLDGIEVPAGAVFSFWRQIGRATRRRGFVAGRELREGCMISTVGGGLCQLSNALYEAALDAGFEIVERHAHSRVVPGSRAVLGRDATVFWNYVDLRFRSAHAFRIEARMTGSDLDIRFRGIGSADATGMPPLLTPRGDIHDCMSCGQVACFRHTSRPVASQTHQTAWLIDACWPEYADLFARQTGPRDMLFLPMRGSLARRYAWPAAAGREVRATVVALARAIAARRQPAQGRALQTLALTYDRRLAESYARRLPHTHTHLVVGQSLLPHLWKLGCLRGRTFDVLMERWPLAELQRRLDQALLVYPHSPTLGDFRAPPEIVAAEAAALAAADHLYTPHHALAEALHGHATLVPWAVPKPAATARVAGGRALLFPASPVGRKGIYALRAALSGLDVEVLIAGRAREDGASLSDFWGSIPVRSLEGAGWPERLAGVVLPAIIEHQPRALLRAQALGIPVIASTVCGLAPRPGTTLVDYDDVPALRAAIITCLDHVSAR</sequence>
<dbReference type="SUPFAM" id="SSF53756">
    <property type="entry name" value="UDP-Glycosyltransferase/glycogen phosphorylase"/>
    <property type="match status" value="1"/>
</dbReference>
<dbReference type="Gene3D" id="3.40.50.2000">
    <property type="entry name" value="Glycogen Phosphorylase B"/>
    <property type="match status" value="1"/>
</dbReference>
<dbReference type="PANTHER" id="PTHR35788">
    <property type="entry name" value="EXPORTED PROTEIN-RELATED"/>
    <property type="match status" value="1"/>
</dbReference>
<dbReference type="InterPro" id="IPR052913">
    <property type="entry name" value="Glycopeptide_resist_protein"/>
</dbReference>